<feature type="repeat" description="PPR" evidence="3">
    <location>
        <begin position="180"/>
        <end position="210"/>
    </location>
</feature>
<dbReference type="GO" id="GO:0003723">
    <property type="term" value="F:RNA binding"/>
    <property type="evidence" value="ECO:0007669"/>
    <property type="project" value="InterPro"/>
</dbReference>
<dbReference type="InterPro" id="IPR046960">
    <property type="entry name" value="PPR_At4g14850-like_plant"/>
</dbReference>
<dbReference type="NCBIfam" id="TIGR00756">
    <property type="entry name" value="PPR"/>
    <property type="match status" value="1"/>
</dbReference>
<dbReference type="Proteomes" id="UP001168877">
    <property type="component" value="Unassembled WGS sequence"/>
</dbReference>
<keyword evidence="1" id="KW-0677">Repeat</keyword>
<dbReference type="Gene3D" id="1.25.40.10">
    <property type="entry name" value="Tetratricopeptide repeat domain"/>
    <property type="match status" value="1"/>
</dbReference>
<dbReference type="GO" id="GO:0009451">
    <property type="term" value="P:RNA modification"/>
    <property type="evidence" value="ECO:0007669"/>
    <property type="project" value="InterPro"/>
</dbReference>
<name>A0AA39T033_ACESA</name>
<dbReference type="InterPro" id="IPR011990">
    <property type="entry name" value="TPR-like_helical_dom_sf"/>
</dbReference>
<evidence type="ECO:0000313" key="6">
    <source>
        <dbReference type="Proteomes" id="UP001168877"/>
    </source>
</evidence>
<dbReference type="PANTHER" id="PTHR47926">
    <property type="entry name" value="PENTATRICOPEPTIDE REPEAT-CONTAINING PROTEIN"/>
    <property type="match status" value="1"/>
</dbReference>
<comment type="similarity">
    <text evidence="2">Belongs to the PPR family. PCMP-E subfamily.</text>
</comment>
<accession>A0AA39T033</accession>
<keyword evidence="6" id="KW-1185">Reference proteome</keyword>
<evidence type="ECO:0000313" key="5">
    <source>
        <dbReference type="EMBL" id="KAK0599477.1"/>
    </source>
</evidence>
<proteinExistence type="inferred from homology"/>
<evidence type="ECO:0000256" key="3">
    <source>
        <dbReference type="PROSITE-ProRule" id="PRU00708"/>
    </source>
</evidence>
<reference evidence="5" key="2">
    <citation type="submission" date="2023-06" db="EMBL/GenBank/DDBJ databases">
        <authorList>
            <person name="Swenson N.G."/>
            <person name="Wegrzyn J.L."/>
            <person name="Mcevoy S.L."/>
        </authorList>
    </citation>
    <scope>NUCLEOTIDE SEQUENCE</scope>
    <source>
        <strain evidence="5">NS2018</strain>
        <tissue evidence="5">Leaf</tissue>
    </source>
</reference>
<dbReference type="Pfam" id="PF20431">
    <property type="entry name" value="E_motif"/>
    <property type="match status" value="1"/>
</dbReference>
<feature type="domain" description="MULE transposase" evidence="4">
    <location>
        <begin position="2"/>
        <end position="68"/>
    </location>
</feature>
<dbReference type="InterPro" id="IPR002885">
    <property type="entry name" value="PPR_rpt"/>
</dbReference>
<dbReference type="GO" id="GO:0005737">
    <property type="term" value="C:cytoplasm"/>
    <property type="evidence" value="ECO:0007669"/>
    <property type="project" value="UniProtKB-ARBA"/>
</dbReference>
<dbReference type="FunFam" id="1.25.40.10:FF:000797">
    <property type="entry name" value="Pentatricopeptide repeat-containing protein chloroplastic"/>
    <property type="match status" value="1"/>
</dbReference>
<protein>
    <recommendedName>
        <fullName evidence="4">MULE transposase domain-containing protein</fullName>
    </recommendedName>
</protein>
<evidence type="ECO:0000259" key="4">
    <source>
        <dbReference type="Pfam" id="PF10551"/>
    </source>
</evidence>
<comment type="caution">
    <text evidence="5">The sequence shown here is derived from an EMBL/GenBank/DDBJ whole genome shotgun (WGS) entry which is preliminary data.</text>
</comment>
<dbReference type="InterPro" id="IPR046848">
    <property type="entry name" value="E_motif"/>
</dbReference>
<sequence length="294" mass="33777">MIYPLAFGFANSECSKSWTWFLKQLHDVILHPELVLIVSDRHTGISNGMRAIFPNSAHVLCAYHFANNLKQHCRKRGDVIYHYYRAAYAYRVEKFDRVMAELKSIHPKVYDELVEISEDEITFLTGGDDHNDDNVVLKKLYHPNLKLLIVNEGSKGCRYYTKVGQRYFTEMRNVYGIEPTIEHYGCMVDLLSRAGRFEEAERLVEQMPIQPNIAVWGALLNGCEIHENVDLADQVRSHIREVETVGCGVYVLLSNIYARAGKWQEAKMARELMKHKSNVKTPGHSTVKIKLSTS</sequence>
<evidence type="ECO:0000256" key="2">
    <source>
        <dbReference type="ARBA" id="ARBA00061659"/>
    </source>
</evidence>
<dbReference type="PROSITE" id="PS51375">
    <property type="entry name" value="PPR"/>
    <property type="match status" value="1"/>
</dbReference>
<dbReference type="Pfam" id="PF12854">
    <property type="entry name" value="PPR_1"/>
    <property type="match status" value="1"/>
</dbReference>
<gene>
    <name evidence="5" type="ORF">LWI29_005667</name>
</gene>
<organism evidence="5 6">
    <name type="scientific">Acer saccharum</name>
    <name type="common">Sugar maple</name>
    <dbReference type="NCBI Taxonomy" id="4024"/>
    <lineage>
        <taxon>Eukaryota</taxon>
        <taxon>Viridiplantae</taxon>
        <taxon>Streptophyta</taxon>
        <taxon>Embryophyta</taxon>
        <taxon>Tracheophyta</taxon>
        <taxon>Spermatophyta</taxon>
        <taxon>Magnoliopsida</taxon>
        <taxon>eudicotyledons</taxon>
        <taxon>Gunneridae</taxon>
        <taxon>Pentapetalae</taxon>
        <taxon>rosids</taxon>
        <taxon>malvids</taxon>
        <taxon>Sapindales</taxon>
        <taxon>Sapindaceae</taxon>
        <taxon>Hippocastanoideae</taxon>
        <taxon>Acereae</taxon>
        <taxon>Acer</taxon>
    </lineage>
</organism>
<dbReference type="EMBL" id="JAUESC010000003">
    <property type="protein sequence ID" value="KAK0599477.1"/>
    <property type="molecule type" value="Genomic_DNA"/>
</dbReference>
<dbReference type="InterPro" id="IPR018289">
    <property type="entry name" value="MULE_transposase_dom"/>
</dbReference>
<evidence type="ECO:0000256" key="1">
    <source>
        <dbReference type="ARBA" id="ARBA00022737"/>
    </source>
</evidence>
<reference evidence="5" key="1">
    <citation type="journal article" date="2022" name="Plant J.">
        <title>Strategies of tolerance reflected in two North American maple genomes.</title>
        <authorList>
            <person name="McEvoy S.L."/>
            <person name="Sezen U.U."/>
            <person name="Trouern-Trend A."/>
            <person name="McMahon S.M."/>
            <person name="Schaberg P.G."/>
            <person name="Yang J."/>
            <person name="Wegrzyn J.L."/>
            <person name="Swenson N.G."/>
        </authorList>
    </citation>
    <scope>NUCLEOTIDE SEQUENCE</scope>
    <source>
        <strain evidence="5">NS2018</strain>
    </source>
</reference>
<dbReference type="Pfam" id="PF10551">
    <property type="entry name" value="MULE"/>
    <property type="match status" value="1"/>
</dbReference>
<dbReference type="AlphaFoldDB" id="A0AA39T033"/>